<evidence type="ECO:0000313" key="7">
    <source>
        <dbReference type="EMBL" id="ROT66137.1"/>
    </source>
</evidence>
<dbReference type="PANTHER" id="PTHR25462">
    <property type="entry name" value="BONUS, ISOFORM C-RELATED"/>
    <property type="match status" value="1"/>
</dbReference>
<dbReference type="SMART" id="SM00184">
    <property type="entry name" value="RING"/>
    <property type="match status" value="1"/>
</dbReference>
<dbReference type="InterPro" id="IPR000315">
    <property type="entry name" value="Znf_B-box"/>
</dbReference>
<comment type="caution">
    <text evidence="7">The sequence shown here is derived from an EMBL/GenBank/DDBJ whole genome shotgun (WGS) entry which is preliminary data.</text>
</comment>
<dbReference type="GO" id="GO:0008270">
    <property type="term" value="F:zinc ion binding"/>
    <property type="evidence" value="ECO:0007669"/>
    <property type="project" value="UniProtKB-KW"/>
</dbReference>
<keyword evidence="1" id="KW-0479">Metal-binding</keyword>
<evidence type="ECO:0000256" key="2">
    <source>
        <dbReference type="ARBA" id="ARBA00022771"/>
    </source>
</evidence>
<keyword evidence="2 4" id="KW-0863">Zinc-finger</keyword>
<feature type="domain" description="RING-type" evidence="6">
    <location>
        <begin position="8"/>
        <end position="50"/>
    </location>
</feature>
<protein>
    <submittedName>
        <fullName evidence="7">Putative tripartite motif-containing 13-like</fullName>
    </submittedName>
</protein>
<dbReference type="SUPFAM" id="SSF57845">
    <property type="entry name" value="B-box zinc-binding domain"/>
    <property type="match status" value="1"/>
</dbReference>
<dbReference type="Gene3D" id="3.30.40.10">
    <property type="entry name" value="Zinc/RING finger domain, C3HC4 (zinc finger)"/>
    <property type="match status" value="1"/>
</dbReference>
<dbReference type="InterPro" id="IPR001841">
    <property type="entry name" value="Znf_RING"/>
</dbReference>
<reference evidence="7 8" key="1">
    <citation type="submission" date="2018-04" db="EMBL/GenBank/DDBJ databases">
        <authorList>
            <person name="Zhang X."/>
            <person name="Yuan J."/>
            <person name="Li F."/>
            <person name="Xiang J."/>
        </authorList>
    </citation>
    <scope>NUCLEOTIDE SEQUENCE [LARGE SCALE GENOMIC DNA]</scope>
    <source>
        <tissue evidence="7">Muscle</tissue>
    </source>
</reference>
<evidence type="ECO:0000256" key="5">
    <source>
        <dbReference type="SAM" id="Coils"/>
    </source>
</evidence>
<keyword evidence="5" id="KW-0175">Coiled coil</keyword>
<gene>
    <name evidence="7" type="ORF">C7M84_015905</name>
</gene>
<evidence type="ECO:0000313" key="8">
    <source>
        <dbReference type="Proteomes" id="UP000283509"/>
    </source>
</evidence>
<feature type="coiled-coil region" evidence="5">
    <location>
        <begin position="167"/>
        <end position="208"/>
    </location>
</feature>
<dbReference type="PROSITE" id="PS00518">
    <property type="entry name" value="ZF_RING_1"/>
    <property type="match status" value="1"/>
</dbReference>
<dbReference type="InterPro" id="IPR013083">
    <property type="entry name" value="Znf_RING/FYVE/PHD"/>
</dbReference>
<reference evidence="7 8" key="2">
    <citation type="submission" date="2019-01" db="EMBL/GenBank/DDBJ databases">
        <title>The decoding of complex shrimp genome reveals the adaptation for benthos swimmer, frequently molting mechanism and breeding impact on genome.</title>
        <authorList>
            <person name="Sun Y."/>
            <person name="Gao Y."/>
            <person name="Yu Y."/>
        </authorList>
    </citation>
    <scope>NUCLEOTIDE SEQUENCE [LARGE SCALE GENOMIC DNA]</scope>
    <source>
        <tissue evidence="7">Muscle</tissue>
    </source>
</reference>
<accession>A0A423SPL3</accession>
<dbReference type="PANTHER" id="PTHR25462:SF296">
    <property type="entry name" value="MEIOTIC P26, ISOFORM F"/>
    <property type="match status" value="1"/>
</dbReference>
<sequence length="248" mass="27866">MDEEGLSCIICEEQYSDRRNPRALNCGHSFCTPCLNQLFMQNFRTCPECRAVIRNASVKTIPINYSLLRLVRPQGAQASKPSPKAVKEPNGGKCQAHGSIMFFWCVKCCTWVCRDCLVLDHPDPPRGSCVIKAPKEAAADMVQADNQKVKVMIADIEGIIKVMESASLHVEQQKKQSENRITALKQEMSELEATVQSYTAKQQEVTKNVTDMKTWIRKLQESLVQTAKATTPEDAKNILSDVSLQKRY</sequence>
<dbReference type="CDD" id="cd16449">
    <property type="entry name" value="RING-HC"/>
    <property type="match status" value="1"/>
</dbReference>
<dbReference type="OrthoDB" id="6382793at2759"/>
<dbReference type="Pfam" id="PF13639">
    <property type="entry name" value="zf-RING_2"/>
    <property type="match status" value="1"/>
</dbReference>
<dbReference type="PROSITE" id="PS50089">
    <property type="entry name" value="ZF_RING_2"/>
    <property type="match status" value="1"/>
</dbReference>
<dbReference type="InterPro" id="IPR017907">
    <property type="entry name" value="Znf_RING_CS"/>
</dbReference>
<keyword evidence="8" id="KW-1185">Reference proteome</keyword>
<dbReference type="SUPFAM" id="SSF57850">
    <property type="entry name" value="RING/U-box"/>
    <property type="match status" value="1"/>
</dbReference>
<dbReference type="Gene3D" id="1.20.5.340">
    <property type="match status" value="1"/>
</dbReference>
<dbReference type="Pfam" id="PF00643">
    <property type="entry name" value="zf-B_box"/>
    <property type="match status" value="1"/>
</dbReference>
<dbReference type="Proteomes" id="UP000283509">
    <property type="component" value="Unassembled WGS sequence"/>
</dbReference>
<evidence type="ECO:0000256" key="3">
    <source>
        <dbReference type="ARBA" id="ARBA00022833"/>
    </source>
</evidence>
<dbReference type="InterPro" id="IPR047153">
    <property type="entry name" value="TRIM45/56/19-like"/>
</dbReference>
<evidence type="ECO:0000256" key="4">
    <source>
        <dbReference type="PROSITE-ProRule" id="PRU00175"/>
    </source>
</evidence>
<name>A0A423SPL3_PENVA</name>
<evidence type="ECO:0000256" key="1">
    <source>
        <dbReference type="ARBA" id="ARBA00022723"/>
    </source>
</evidence>
<dbReference type="AlphaFoldDB" id="A0A423SPL3"/>
<evidence type="ECO:0000259" key="6">
    <source>
        <dbReference type="PROSITE" id="PS50089"/>
    </source>
</evidence>
<keyword evidence="3" id="KW-0862">Zinc</keyword>
<proteinExistence type="predicted"/>
<organism evidence="7 8">
    <name type="scientific">Penaeus vannamei</name>
    <name type="common">Whiteleg shrimp</name>
    <name type="synonym">Litopenaeus vannamei</name>
    <dbReference type="NCBI Taxonomy" id="6689"/>
    <lineage>
        <taxon>Eukaryota</taxon>
        <taxon>Metazoa</taxon>
        <taxon>Ecdysozoa</taxon>
        <taxon>Arthropoda</taxon>
        <taxon>Crustacea</taxon>
        <taxon>Multicrustacea</taxon>
        <taxon>Malacostraca</taxon>
        <taxon>Eumalacostraca</taxon>
        <taxon>Eucarida</taxon>
        <taxon>Decapoda</taxon>
        <taxon>Dendrobranchiata</taxon>
        <taxon>Penaeoidea</taxon>
        <taxon>Penaeidae</taxon>
        <taxon>Penaeus</taxon>
    </lineage>
</organism>
<dbReference type="EMBL" id="QCYY01002990">
    <property type="protein sequence ID" value="ROT66137.1"/>
    <property type="molecule type" value="Genomic_DNA"/>
</dbReference>